<dbReference type="Pfam" id="PF03466">
    <property type="entry name" value="LysR_substrate"/>
    <property type="match status" value="1"/>
</dbReference>
<evidence type="ECO:0000256" key="3">
    <source>
        <dbReference type="ARBA" id="ARBA00023125"/>
    </source>
</evidence>
<gene>
    <name evidence="6" type="ORF">LMS43_04050</name>
</gene>
<comment type="caution">
    <text evidence="6">The sequence shown here is derived from an EMBL/GenBank/DDBJ whole genome shotgun (WGS) entry which is preliminary data.</text>
</comment>
<dbReference type="PROSITE" id="PS50931">
    <property type="entry name" value="HTH_LYSR"/>
    <property type="match status" value="1"/>
</dbReference>
<dbReference type="InterPro" id="IPR000847">
    <property type="entry name" value="LysR_HTH_N"/>
</dbReference>
<keyword evidence="4" id="KW-0804">Transcription</keyword>
<feature type="domain" description="HTH lysR-type" evidence="5">
    <location>
        <begin position="10"/>
        <end position="67"/>
    </location>
</feature>
<dbReference type="InterPro" id="IPR005119">
    <property type="entry name" value="LysR_subst-bd"/>
</dbReference>
<dbReference type="InterPro" id="IPR036390">
    <property type="entry name" value="WH_DNA-bd_sf"/>
</dbReference>
<evidence type="ECO:0000313" key="6">
    <source>
        <dbReference type="EMBL" id="MDN4120460.1"/>
    </source>
</evidence>
<dbReference type="InterPro" id="IPR036388">
    <property type="entry name" value="WH-like_DNA-bd_sf"/>
</dbReference>
<dbReference type="SUPFAM" id="SSF46785">
    <property type="entry name" value="Winged helix' DNA-binding domain"/>
    <property type="match status" value="1"/>
</dbReference>
<proteinExistence type="inferred from homology"/>
<dbReference type="SUPFAM" id="SSF53850">
    <property type="entry name" value="Periplasmic binding protein-like II"/>
    <property type="match status" value="1"/>
</dbReference>
<dbReference type="Pfam" id="PF00126">
    <property type="entry name" value="HTH_1"/>
    <property type="match status" value="1"/>
</dbReference>
<dbReference type="InterPro" id="IPR050389">
    <property type="entry name" value="LysR-type_TF"/>
</dbReference>
<keyword evidence="3" id="KW-0238">DNA-binding</keyword>
<evidence type="ECO:0000256" key="2">
    <source>
        <dbReference type="ARBA" id="ARBA00023015"/>
    </source>
</evidence>
<dbReference type="Proteomes" id="UP001168613">
    <property type="component" value="Unassembled WGS sequence"/>
</dbReference>
<name>A0ABT8EGS7_9BURK</name>
<dbReference type="Gene3D" id="1.10.10.10">
    <property type="entry name" value="Winged helix-like DNA-binding domain superfamily/Winged helix DNA-binding domain"/>
    <property type="match status" value="1"/>
</dbReference>
<accession>A0ABT8EGS7</accession>
<reference evidence="6" key="1">
    <citation type="submission" date="2021-11" db="EMBL/GenBank/DDBJ databases">
        <title>Draft genome sequence of Alcaligenes endophyticus type strain CCUG 75668T.</title>
        <authorList>
            <person name="Salva-Serra F."/>
            <person name="Duran R.E."/>
            <person name="Seeger M."/>
            <person name="Moore E.R.B."/>
            <person name="Jaen-Luchoro D."/>
        </authorList>
    </citation>
    <scope>NUCLEOTIDE SEQUENCE</scope>
    <source>
        <strain evidence="6">CCUG 75668</strain>
    </source>
</reference>
<dbReference type="EMBL" id="JAJHNU010000001">
    <property type="protein sequence ID" value="MDN4120460.1"/>
    <property type="molecule type" value="Genomic_DNA"/>
</dbReference>
<evidence type="ECO:0000256" key="4">
    <source>
        <dbReference type="ARBA" id="ARBA00023163"/>
    </source>
</evidence>
<dbReference type="PRINTS" id="PR00039">
    <property type="entry name" value="HTHLYSR"/>
</dbReference>
<dbReference type="PANTHER" id="PTHR30118">
    <property type="entry name" value="HTH-TYPE TRANSCRIPTIONAL REGULATOR LEUO-RELATED"/>
    <property type="match status" value="1"/>
</dbReference>
<dbReference type="RefSeq" id="WP_266122227.1">
    <property type="nucleotide sequence ID" value="NZ_JAJHNU010000001.1"/>
</dbReference>
<sequence length="323" mass="36482">MAARRGDNPMDTYLLRVFCLLVTERSVSRTAFKMNQSQPAISAALRRLRDIIGDPLLVREKGGMVPTERAISLLAHAKGALAEIDCMVNAPDTFDPQVSRSEFHIGAPDYLAPVFVGSVVERLRREAPEARLSLHSLDASYDFERSLAEGDLDVVIGNWPEPPDRMHLSVLIEDEIVCLVAATHPLVRKGMKLEDYLRARHVVPMPYSLNQRGVVDMTLAGMRIQREESVVAQSFASAPYLLQNTDLVFTTSRHFAEFYCRLLPLAILKSPIEFPPMRFYQLWHERNRHSPSHRWLRRLLTECGNELQSAESFASLGSEALMV</sequence>
<evidence type="ECO:0000256" key="1">
    <source>
        <dbReference type="ARBA" id="ARBA00009437"/>
    </source>
</evidence>
<organism evidence="6 7">
    <name type="scientific">Alcaligenes endophyticus</name>
    <dbReference type="NCBI Taxonomy" id="1929088"/>
    <lineage>
        <taxon>Bacteria</taxon>
        <taxon>Pseudomonadati</taxon>
        <taxon>Pseudomonadota</taxon>
        <taxon>Betaproteobacteria</taxon>
        <taxon>Burkholderiales</taxon>
        <taxon>Alcaligenaceae</taxon>
        <taxon>Alcaligenes</taxon>
    </lineage>
</organism>
<protein>
    <submittedName>
        <fullName evidence="6">LysR family transcriptional regulator</fullName>
    </submittedName>
</protein>
<dbReference type="PANTHER" id="PTHR30118:SF15">
    <property type="entry name" value="TRANSCRIPTIONAL REGULATORY PROTEIN"/>
    <property type="match status" value="1"/>
</dbReference>
<dbReference type="Gene3D" id="3.40.190.10">
    <property type="entry name" value="Periplasmic binding protein-like II"/>
    <property type="match status" value="2"/>
</dbReference>
<keyword evidence="7" id="KW-1185">Reference proteome</keyword>
<keyword evidence="2" id="KW-0805">Transcription regulation</keyword>
<comment type="similarity">
    <text evidence="1">Belongs to the LysR transcriptional regulatory family.</text>
</comment>
<evidence type="ECO:0000313" key="7">
    <source>
        <dbReference type="Proteomes" id="UP001168613"/>
    </source>
</evidence>
<evidence type="ECO:0000259" key="5">
    <source>
        <dbReference type="PROSITE" id="PS50931"/>
    </source>
</evidence>